<evidence type="ECO:0000313" key="3">
    <source>
        <dbReference type="Proteomes" id="UP000092503"/>
    </source>
</evidence>
<name>A0A1C3NLL4_9XANT</name>
<dbReference type="GO" id="GO:0016740">
    <property type="term" value="F:transferase activity"/>
    <property type="evidence" value="ECO:0007669"/>
    <property type="project" value="UniProtKB-KW"/>
</dbReference>
<dbReference type="AlphaFoldDB" id="A0A1C3NLL4"/>
<reference evidence="2 3" key="1">
    <citation type="submission" date="2016-06" db="EMBL/GenBank/DDBJ databases">
        <authorList>
            <person name="Kjaerup R.B."/>
            <person name="Dalgaard T.S."/>
            <person name="Juul-Madsen H.R."/>
        </authorList>
    </citation>
    <scope>NUCLEOTIDE SEQUENCE [LARGE SCALE GENOMIC DNA]</scope>
    <source>
        <strain evidence="2">LMG947</strain>
    </source>
</reference>
<keyword evidence="1" id="KW-0812">Transmembrane</keyword>
<dbReference type="Proteomes" id="UP000092503">
    <property type="component" value="Unassembled WGS sequence"/>
</dbReference>
<keyword evidence="2" id="KW-0808">Transferase</keyword>
<protein>
    <submittedName>
        <fullName evidence="2">CDP-alcohol phosphatidyltransferase</fullName>
    </submittedName>
</protein>
<keyword evidence="1" id="KW-0472">Membrane</keyword>
<sequence>MGWIHAVKGRGQALLRPMVGALYRGGIAANRVMLIAAAVVMAVVDVAVMAVEAIDATQSTGMASDARPLGTRVA</sequence>
<keyword evidence="1" id="KW-1133">Transmembrane helix</keyword>
<feature type="transmembrane region" description="Helical" evidence="1">
    <location>
        <begin position="32"/>
        <end position="54"/>
    </location>
</feature>
<gene>
    <name evidence="2" type="ORF">XBLMG947_2083</name>
</gene>
<proteinExistence type="predicted"/>
<dbReference type="STRING" id="56449.XBLMG947_2083"/>
<accession>A0A1C3NLL4</accession>
<evidence type="ECO:0000256" key="1">
    <source>
        <dbReference type="SAM" id="Phobius"/>
    </source>
</evidence>
<organism evidence="2 3">
    <name type="scientific">Xanthomonas bromi</name>
    <dbReference type="NCBI Taxonomy" id="56449"/>
    <lineage>
        <taxon>Bacteria</taxon>
        <taxon>Pseudomonadati</taxon>
        <taxon>Pseudomonadota</taxon>
        <taxon>Gammaproteobacteria</taxon>
        <taxon>Lysobacterales</taxon>
        <taxon>Lysobacteraceae</taxon>
        <taxon>Xanthomonas</taxon>
    </lineage>
</organism>
<dbReference type="EMBL" id="FLTX01000032">
    <property type="protein sequence ID" value="SBV51296.1"/>
    <property type="molecule type" value="Genomic_DNA"/>
</dbReference>
<evidence type="ECO:0000313" key="2">
    <source>
        <dbReference type="EMBL" id="SBV51296.1"/>
    </source>
</evidence>